<evidence type="ECO:0000259" key="2">
    <source>
        <dbReference type="PROSITE" id="PS50198"/>
    </source>
</evidence>
<gene>
    <name evidence="3" type="ORF">ASU35_03895</name>
</gene>
<dbReference type="Pfam" id="PF00639">
    <property type="entry name" value="Rotamase"/>
    <property type="match status" value="1"/>
</dbReference>
<comment type="caution">
    <text evidence="3">The sequence shown here is derived from an EMBL/GenBank/DDBJ whole genome shotgun (WGS) entry which is preliminary data.</text>
</comment>
<dbReference type="SUPFAM" id="SSF109998">
    <property type="entry name" value="Triger factor/SurA peptide-binding domain-like"/>
    <property type="match status" value="1"/>
</dbReference>
<dbReference type="InterPro" id="IPR046357">
    <property type="entry name" value="PPIase_dom_sf"/>
</dbReference>
<evidence type="ECO:0000313" key="4">
    <source>
        <dbReference type="Proteomes" id="UP000054874"/>
    </source>
</evidence>
<sequence length="328" mass="37415">MKRNRWIIIGLVFCLLLTGCGRKKAGEEGAKEISKDAVMMAVGEDNVSAQEAMAYLYLLKQQYEAGMGEEVWSYQLSEDKTLEDYAREAVISNLTQLKIMCQQAAKEGIELDEEESYEAKKAAQQIIKTAGKADRERFRLEEEVLTRIYADNTLAAKLFDVTTGQVDTNITDEEARQITVQYLLVSTGDMDKAQKEVAREQAEKLLKEAKKASSFLNFATTNSDSEEIELTFGREHLPEGFGQEAMELRTGEFSPVIEGEKGYYIVYCIADFDEDATTNRKEVIIEERRDKLFREKYKEWSENYKVVISTALWDELLFTPKNALSKQN</sequence>
<dbReference type="InterPro" id="IPR050245">
    <property type="entry name" value="PrsA_foldase"/>
</dbReference>
<dbReference type="Gene3D" id="3.10.50.40">
    <property type="match status" value="1"/>
</dbReference>
<dbReference type="STRING" id="290052.ASU35_03895"/>
<dbReference type="Proteomes" id="UP000054874">
    <property type="component" value="Unassembled WGS sequence"/>
</dbReference>
<organism evidence="3 4">
    <name type="scientific">Acetivibrio ethanolgignens</name>
    <dbReference type="NCBI Taxonomy" id="290052"/>
    <lineage>
        <taxon>Bacteria</taxon>
        <taxon>Bacillati</taxon>
        <taxon>Bacillota</taxon>
        <taxon>Clostridia</taxon>
        <taxon>Eubacteriales</taxon>
        <taxon>Oscillospiraceae</taxon>
        <taxon>Acetivibrio</taxon>
    </lineage>
</organism>
<dbReference type="InterPro" id="IPR027304">
    <property type="entry name" value="Trigger_fact/SurA_dom_sf"/>
</dbReference>
<keyword evidence="1" id="KW-0413">Isomerase</keyword>
<keyword evidence="1" id="KW-0697">Rotamase</keyword>
<dbReference type="SUPFAM" id="SSF54534">
    <property type="entry name" value="FKBP-like"/>
    <property type="match status" value="1"/>
</dbReference>
<keyword evidence="4" id="KW-1185">Reference proteome</keyword>
<evidence type="ECO:0000256" key="1">
    <source>
        <dbReference type="PROSITE-ProRule" id="PRU00278"/>
    </source>
</evidence>
<name>A0A0V8QCT3_9FIRM</name>
<protein>
    <recommendedName>
        <fullName evidence="2">PpiC domain-containing protein</fullName>
    </recommendedName>
</protein>
<dbReference type="PROSITE" id="PS51257">
    <property type="entry name" value="PROKAR_LIPOPROTEIN"/>
    <property type="match status" value="1"/>
</dbReference>
<dbReference type="PANTHER" id="PTHR47245">
    <property type="entry name" value="PEPTIDYLPROLYL ISOMERASE"/>
    <property type="match status" value="1"/>
</dbReference>
<dbReference type="PANTHER" id="PTHR47245:SF2">
    <property type="entry name" value="PEPTIDYL-PROLYL CIS-TRANS ISOMERASE HP_0175-RELATED"/>
    <property type="match status" value="1"/>
</dbReference>
<dbReference type="PROSITE" id="PS50198">
    <property type="entry name" value="PPIC_PPIASE_2"/>
    <property type="match status" value="1"/>
</dbReference>
<dbReference type="RefSeq" id="WP_058353920.1">
    <property type="nucleotide sequence ID" value="NZ_CABMMD010000197.1"/>
</dbReference>
<dbReference type="GO" id="GO:0003755">
    <property type="term" value="F:peptidyl-prolyl cis-trans isomerase activity"/>
    <property type="evidence" value="ECO:0007669"/>
    <property type="project" value="UniProtKB-KW"/>
</dbReference>
<dbReference type="InterPro" id="IPR000297">
    <property type="entry name" value="PPIase_PpiC"/>
</dbReference>
<accession>A0A0V8QCT3</accession>
<dbReference type="OrthoDB" id="14196at2"/>
<evidence type="ECO:0000313" key="3">
    <source>
        <dbReference type="EMBL" id="KSV57865.1"/>
    </source>
</evidence>
<dbReference type="EMBL" id="LNAM01000197">
    <property type="protein sequence ID" value="KSV57865.1"/>
    <property type="molecule type" value="Genomic_DNA"/>
</dbReference>
<dbReference type="Pfam" id="PF13624">
    <property type="entry name" value="SurA_N_3"/>
    <property type="match status" value="1"/>
</dbReference>
<feature type="domain" description="PpiC" evidence="2">
    <location>
        <begin position="175"/>
        <end position="270"/>
    </location>
</feature>
<reference evidence="3 4" key="1">
    <citation type="submission" date="2015-11" db="EMBL/GenBank/DDBJ databases">
        <title>Butyribacter intestini gen. nov., sp. nov., a butyric acid-producing bacterium of the family Lachnospiraceae isolated from the human faeces.</title>
        <authorList>
            <person name="Zou Y."/>
            <person name="Xue W."/>
            <person name="Luo G."/>
            <person name="Lv M."/>
        </authorList>
    </citation>
    <scope>NUCLEOTIDE SEQUENCE [LARGE SCALE GENOMIC DNA]</scope>
    <source>
        <strain evidence="3 4">ACET-33324</strain>
    </source>
</reference>
<dbReference type="AlphaFoldDB" id="A0A0V8QCT3"/>
<proteinExistence type="predicted"/>